<accession>A0A0A9FIU7</accession>
<evidence type="ECO:0000313" key="1">
    <source>
        <dbReference type="EMBL" id="JAE11124.1"/>
    </source>
</evidence>
<proteinExistence type="predicted"/>
<name>A0A0A9FIU7_ARUDO</name>
<protein>
    <submittedName>
        <fullName evidence="1">Uncharacterized protein</fullName>
    </submittedName>
</protein>
<reference evidence="1" key="1">
    <citation type="submission" date="2014-09" db="EMBL/GenBank/DDBJ databases">
        <authorList>
            <person name="Magalhaes I.L.F."/>
            <person name="Oliveira U."/>
            <person name="Santos F.R."/>
            <person name="Vidigal T.H.D.A."/>
            <person name="Brescovit A.D."/>
            <person name="Santos A.J."/>
        </authorList>
    </citation>
    <scope>NUCLEOTIDE SEQUENCE</scope>
    <source>
        <tissue evidence="1">Shoot tissue taken approximately 20 cm above the soil surface</tissue>
    </source>
</reference>
<sequence length="49" mass="5661">MGRCWRSAPTCACARQRCRCCGTRSIRWARYRAGGGSCTWWRATGSSWW</sequence>
<organism evidence="1">
    <name type="scientific">Arundo donax</name>
    <name type="common">Giant reed</name>
    <name type="synonym">Donax arundinaceus</name>
    <dbReference type="NCBI Taxonomy" id="35708"/>
    <lineage>
        <taxon>Eukaryota</taxon>
        <taxon>Viridiplantae</taxon>
        <taxon>Streptophyta</taxon>
        <taxon>Embryophyta</taxon>
        <taxon>Tracheophyta</taxon>
        <taxon>Spermatophyta</taxon>
        <taxon>Magnoliopsida</taxon>
        <taxon>Liliopsida</taxon>
        <taxon>Poales</taxon>
        <taxon>Poaceae</taxon>
        <taxon>PACMAD clade</taxon>
        <taxon>Arundinoideae</taxon>
        <taxon>Arundineae</taxon>
        <taxon>Arundo</taxon>
    </lineage>
</organism>
<reference evidence="1" key="2">
    <citation type="journal article" date="2015" name="Data Brief">
        <title>Shoot transcriptome of the giant reed, Arundo donax.</title>
        <authorList>
            <person name="Barrero R.A."/>
            <person name="Guerrero F.D."/>
            <person name="Moolhuijzen P."/>
            <person name="Goolsby J.A."/>
            <person name="Tidwell J."/>
            <person name="Bellgard S.E."/>
            <person name="Bellgard M.I."/>
        </authorList>
    </citation>
    <scope>NUCLEOTIDE SEQUENCE</scope>
    <source>
        <tissue evidence="1">Shoot tissue taken approximately 20 cm above the soil surface</tissue>
    </source>
</reference>
<dbReference type="EMBL" id="GBRH01186772">
    <property type="protein sequence ID" value="JAE11124.1"/>
    <property type="molecule type" value="Transcribed_RNA"/>
</dbReference>
<dbReference type="AlphaFoldDB" id="A0A0A9FIU7"/>